<dbReference type="Gene3D" id="3.90.180.10">
    <property type="entry name" value="Medium-chain alcohol dehydrogenases, catalytic domain"/>
    <property type="match status" value="1"/>
</dbReference>
<accession>A0A370U1Z7</accession>
<keyword evidence="5" id="KW-1185">Reference proteome</keyword>
<reference evidence="4 5" key="1">
    <citation type="journal article" date="2018" name="IMA Fungus">
        <title>IMA Genome-F 9: Draft genome sequence of Annulohypoxylon stygium, Aspergillus mulundensis, Berkeleyomyces basicola (syn. Thielaviopsis basicola), Ceratocystis smalleyi, two Cercospora beticola strains, Coleophoma cylindrospora, Fusarium fracticaudum, Phialophora cf. hyalina, and Morchella septimelata.</title>
        <authorList>
            <person name="Wingfield B.D."/>
            <person name="Bills G.F."/>
            <person name="Dong Y."/>
            <person name="Huang W."/>
            <person name="Nel W.J."/>
            <person name="Swalarsk-Parry B.S."/>
            <person name="Vaghefi N."/>
            <person name="Wilken P.M."/>
            <person name="An Z."/>
            <person name="de Beer Z.W."/>
            <person name="De Vos L."/>
            <person name="Chen L."/>
            <person name="Duong T.A."/>
            <person name="Gao Y."/>
            <person name="Hammerbacher A."/>
            <person name="Kikkert J.R."/>
            <person name="Li Y."/>
            <person name="Li H."/>
            <person name="Li K."/>
            <person name="Li Q."/>
            <person name="Liu X."/>
            <person name="Ma X."/>
            <person name="Naidoo K."/>
            <person name="Pethybridge S.J."/>
            <person name="Sun J."/>
            <person name="Steenkamp E.T."/>
            <person name="van der Nest M.A."/>
            <person name="van Wyk S."/>
            <person name="Wingfield M.J."/>
            <person name="Xiong C."/>
            <person name="Yue Q."/>
            <person name="Zhang X."/>
        </authorList>
    </citation>
    <scope>NUCLEOTIDE SEQUENCE [LARGE SCALE GENOMIC DNA]</scope>
    <source>
        <strain evidence="4 5">BP 5553</strain>
    </source>
</reference>
<protein>
    <recommendedName>
        <fullName evidence="3">Enoyl reductase (ER) domain-containing protein</fullName>
    </recommendedName>
</protein>
<proteinExistence type="inferred from homology"/>
<evidence type="ECO:0000256" key="2">
    <source>
        <dbReference type="ARBA" id="ARBA00023002"/>
    </source>
</evidence>
<name>A0A370U1Z7_9HELO</name>
<dbReference type="InterPro" id="IPR020843">
    <property type="entry name" value="ER"/>
</dbReference>
<dbReference type="Proteomes" id="UP000254866">
    <property type="component" value="Unassembled WGS sequence"/>
</dbReference>
<gene>
    <name evidence="4" type="ORF">BP5553_01788</name>
</gene>
<evidence type="ECO:0000259" key="3">
    <source>
        <dbReference type="SMART" id="SM00829"/>
    </source>
</evidence>
<comment type="caution">
    <text evidence="4">The sequence shown here is derived from an EMBL/GenBank/DDBJ whole genome shotgun (WGS) entry which is preliminary data.</text>
</comment>
<evidence type="ECO:0000256" key="1">
    <source>
        <dbReference type="ARBA" id="ARBA00008072"/>
    </source>
</evidence>
<dbReference type="OrthoDB" id="3233595at2759"/>
<dbReference type="SUPFAM" id="SSF51735">
    <property type="entry name" value="NAD(P)-binding Rossmann-fold domains"/>
    <property type="match status" value="1"/>
</dbReference>
<dbReference type="InterPro" id="IPR011032">
    <property type="entry name" value="GroES-like_sf"/>
</dbReference>
<dbReference type="Gene3D" id="3.40.50.720">
    <property type="entry name" value="NAD(P)-binding Rossmann-like Domain"/>
    <property type="match status" value="1"/>
</dbReference>
<dbReference type="InterPro" id="IPR047122">
    <property type="entry name" value="Trans-enoyl_RdTase-like"/>
</dbReference>
<evidence type="ECO:0000313" key="4">
    <source>
        <dbReference type="EMBL" id="RDL41809.1"/>
    </source>
</evidence>
<dbReference type="InterPro" id="IPR036291">
    <property type="entry name" value="NAD(P)-bd_dom_sf"/>
</dbReference>
<evidence type="ECO:0000313" key="5">
    <source>
        <dbReference type="Proteomes" id="UP000254866"/>
    </source>
</evidence>
<dbReference type="CDD" id="cd08249">
    <property type="entry name" value="enoyl_reductase_like"/>
    <property type="match status" value="1"/>
</dbReference>
<dbReference type="AlphaFoldDB" id="A0A370U1Z7"/>
<dbReference type="GeneID" id="43594637"/>
<feature type="domain" description="Enoyl reductase (ER)" evidence="3">
    <location>
        <begin position="7"/>
        <end position="339"/>
    </location>
</feature>
<dbReference type="PANTHER" id="PTHR45348">
    <property type="entry name" value="HYPOTHETICAL OXIDOREDUCTASE (EUROFUNG)"/>
    <property type="match status" value="1"/>
</dbReference>
<dbReference type="Pfam" id="PF08240">
    <property type="entry name" value="ADH_N"/>
    <property type="match status" value="1"/>
</dbReference>
<organism evidence="4 5">
    <name type="scientific">Venustampulla echinocandica</name>
    <dbReference type="NCBI Taxonomy" id="2656787"/>
    <lineage>
        <taxon>Eukaryota</taxon>
        <taxon>Fungi</taxon>
        <taxon>Dikarya</taxon>
        <taxon>Ascomycota</taxon>
        <taxon>Pezizomycotina</taxon>
        <taxon>Leotiomycetes</taxon>
        <taxon>Helotiales</taxon>
        <taxon>Pleuroascaceae</taxon>
        <taxon>Venustampulla</taxon>
    </lineage>
</organism>
<dbReference type="STRING" id="2656787.A0A370U1Z7"/>
<keyword evidence="2" id="KW-0560">Oxidoreductase</keyword>
<dbReference type="SMART" id="SM00829">
    <property type="entry name" value="PKS_ER"/>
    <property type="match status" value="1"/>
</dbReference>
<comment type="similarity">
    <text evidence="1">Belongs to the zinc-containing alcohol dehydrogenase family.</text>
</comment>
<dbReference type="EMBL" id="NPIC01000001">
    <property type="protein sequence ID" value="RDL41809.1"/>
    <property type="molecule type" value="Genomic_DNA"/>
</dbReference>
<dbReference type="RefSeq" id="XP_031874465.1">
    <property type="nucleotide sequence ID" value="XM_032010411.1"/>
</dbReference>
<sequence length="352" mass="37832">MKEAVVSSVTTVAIHDVPIPTPRADQVLIKVVFSGSNPKDWKVPLWRTLDHNSGDDIAGIVEAVGENVVEFKKGDRVAAFHEMLAPHGSFAEYAIAFASTTFHLPKKTSFEEGSTIPLAAMTAALALYFRLGLPEPWKEATASPTPLIVYGGSSAVGAFAIKLARLSNIHPIIAISGRGQAYVEGLIDRSKGDTIIDYRIGDEGIVSGIKEALKKASTNEVHYALDAISEHNSYQNICQVLSKQGSKITTVMPIKDFSVPDGIANSWTMVGAVHEDVAPESAGGKAGMKTGGKEFGHVFFRLFSRGLQEGWFTGHPYEVVPGGLNGVEKGLTDMKSGKNSATKYIFRIEDTK</sequence>
<dbReference type="InterPro" id="IPR013154">
    <property type="entry name" value="ADH-like_N"/>
</dbReference>
<dbReference type="PANTHER" id="PTHR45348:SF5">
    <property type="entry name" value="OXIDOREDUCTASE, PUTATIVE (AFU_ORTHOLOGUE AFUA_8G01420)-RELATED"/>
    <property type="match status" value="1"/>
</dbReference>
<dbReference type="GO" id="GO:0016651">
    <property type="term" value="F:oxidoreductase activity, acting on NAD(P)H"/>
    <property type="evidence" value="ECO:0007669"/>
    <property type="project" value="InterPro"/>
</dbReference>
<dbReference type="SUPFAM" id="SSF50129">
    <property type="entry name" value="GroES-like"/>
    <property type="match status" value="1"/>
</dbReference>